<feature type="binding site" description="covalent" evidence="7">
    <location>
        <position position="140"/>
    </location>
    <ligand>
        <name>heme c</name>
        <dbReference type="ChEBI" id="CHEBI:61717"/>
    </ligand>
</feature>
<evidence type="ECO:0000313" key="10">
    <source>
        <dbReference type="Proteomes" id="UP000006633"/>
    </source>
</evidence>
<keyword evidence="10" id="KW-1185">Reference proteome</keyword>
<dbReference type="STRING" id="639283.Snov_2108"/>
<dbReference type="HOGENOM" id="CLU_106713_2_0_5"/>
<dbReference type="InterPro" id="IPR012127">
    <property type="entry name" value="Cyt_c_prime"/>
</dbReference>
<dbReference type="RefSeq" id="WP_013166908.1">
    <property type="nucleotide sequence ID" value="NC_014217.1"/>
</dbReference>
<feature type="signal peptide" evidence="8">
    <location>
        <begin position="1"/>
        <end position="18"/>
    </location>
</feature>
<dbReference type="GO" id="GO:0042597">
    <property type="term" value="C:periplasmic space"/>
    <property type="evidence" value="ECO:0007669"/>
    <property type="project" value="InterPro"/>
</dbReference>
<accession>D7A0E3</accession>
<evidence type="ECO:0000256" key="8">
    <source>
        <dbReference type="SAM" id="SignalP"/>
    </source>
</evidence>
<feature type="binding site" description="covalent" evidence="7">
    <location>
        <position position="137"/>
    </location>
    <ligand>
        <name>heme c</name>
        <dbReference type="ChEBI" id="CHEBI:61717"/>
    </ligand>
</feature>
<gene>
    <name evidence="9" type="ordered locus">Snov_2108</name>
</gene>
<dbReference type="PIRSF" id="PIRSF000027">
    <property type="entry name" value="Cytc_c_prime"/>
    <property type="match status" value="1"/>
</dbReference>
<keyword evidence="2 7" id="KW-0349">Heme</keyword>
<dbReference type="GO" id="GO:0022900">
    <property type="term" value="P:electron transport chain"/>
    <property type="evidence" value="ECO:0007669"/>
    <property type="project" value="InterPro"/>
</dbReference>
<proteinExistence type="predicted"/>
<dbReference type="EMBL" id="CP002026">
    <property type="protein sequence ID" value="ADH89404.1"/>
    <property type="molecule type" value="Genomic_DNA"/>
</dbReference>
<dbReference type="SUPFAM" id="SSF47175">
    <property type="entry name" value="Cytochromes"/>
    <property type="match status" value="1"/>
</dbReference>
<dbReference type="PROSITE" id="PS51009">
    <property type="entry name" value="CYTCII"/>
    <property type="match status" value="1"/>
</dbReference>
<evidence type="ECO:0000256" key="6">
    <source>
        <dbReference type="PIRSR" id="PIRSR000027-1"/>
    </source>
</evidence>
<keyword evidence="8" id="KW-0732">Signal</keyword>
<feature type="chain" id="PRO_5003092350" evidence="8">
    <location>
        <begin position="19"/>
        <end position="149"/>
    </location>
</feature>
<dbReference type="Gene3D" id="1.20.120.10">
    <property type="entry name" value="Cytochrome c/b562"/>
    <property type="match status" value="1"/>
</dbReference>
<evidence type="ECO:0000256" key="1">
    <source>
        <dbReference type="ARBA" id="ARBA00022448"/>
    </source>
</evidence>
<dbReference type="GO" id="GO:0009055">
    <property type="term" value="F:electron transfer activity"/>
    <property type="evidence" value="ECO:0007669"/>
    <property type="project" value="InterPro"/>
</dbReference>
<name>D7A0E3_ANCN5</name>
<dbReference type="eggNOG" id="COG3909">
    <property type="taxonomic scope" value="Bacteria"/>
</dbReference>
<dbReference type="GO" id="GO:0020037">
    <property type="term" value="F:heme binding"/>
    <property type="evidence" value="ECO:0007669"/>
    <property type="project" value="InterPro"/>
</dbReference>
<evidence type="ECO:0000256" key="5">
    <source>
        <dbReference type="ARBA" id="ARBA00023004"/>
    </source>
</evidence>
<dbReference type="AlphaFoldDB" id="D7A0E3"/>
<evidence type="ECO:0000256" key="4">
    <source>
        <dbReference type="ARBA" id="ARBA00022982"/>
    </source>
</evidence>
<reference evidence="9 10" key="1">
    <citation type="journal article" date="2012" name="Stand. Genomic Sci.">
        <title>Complete genome sequence of the facultatively chemolithoautotrophic and methylotrophic alpha Proteobacterium Starkeya novella type strain (ATCC 8093(T)).</title>
        <authorList>
            <person name="Kappler U."/>
            <person name="Davenport K."/>
            <person name="Beatson S."/>
            <person name="Lucas S."/>
            <person name="Lapidus A."/>
            <person name="Copeland A."/>
            <person name="Berry K.W."/>
            <person name="Glavina Del Rio T."/>
            <person name="Hammon N."/>
            <person name="Dalin E."/>
            <person name="Tice H."/>
            <person name="Pitluck S."/>
            <person name="Richardson P."/>
            <person name="Bruce D."/>
            <person name="Goodwin L.A."/>
            <person name="Han C."/>
            <person name="Tapia R."/>
            <person name="Detter J.C."/>
            <person name="Chang Y.J."/>
            <person name="Jeffries C.D."/>
            <person name="Land M."/>
            <person name="Hauser L."/>
            <person name="Kyrpides N.C."/>
            <person name="Goker M."/>
            <person name="Ivanova N."/>
            <person name="Klenk H.P."/>
            <person name="Woyke T."/>
        </authorList>
    </citation>
    <scope>NUCLEOTIDE SEQUENCE [LARGE SCALE GENOMIC DNA]</scope>
    <source>
        <strain evidence="10">ATCC 8093 / DSM 506 / JCM 20403 / CCM 1077 / IAM 12100 / NBRC 12443 / NCIMB 10456</strain>
    </source>
</reference>
<dbReference type="Pfam" id="PF01322">
    <property type="entry name" value="Cytochrom_C_2"/>
    <property type="match status" value="1"/>
</dbReference>
<keyword evidence="3 6" id="KW-0479">Metal-binding</keyword>
<dbReference type="InterPro" id="IPR010980">
    <property type="entry name" value="Cyt_c/b562"/>
</dbReference>
<dbReference type="InterPro" id="IPR002321">
    <property type="entry name" value="Cyt_c_II"/>
</dbReference>
<dbReference type="Proteomes" id="UP000006633">
    <property type="component" value="Chromosome"/>
</dbReference>
<dbReference type="GO" id="GO:0005506">
    <property type="term" value="F:iron ion binding"/>
    <property type="evidence" value="ECO:0007669"/>
    <property type="project" value="InterPro"/>
</dbReference>
<evidence type="ECO:0000256" key="2">
    <source>
        <dbReference type="ARBA" id="ARBA00022617"/>
    </source>
</evidence>
<protein>
    <submittedName>
        <fullName evidence="9">Cytochrome c prime</fullName>
    </submittedName>
</protein>
<evidence type="ECO:0000256" key="7">
    <source>
        <dbReference type="PIRSR" id="PIRSR000027-2"/>
    </source>
</evidence>
<sequence>MFRRLAVAVAAASFAAVAATAVVAQSDVVKERQTLLKEFGTATRPVGGMLRGGTPFDLATVQTALDTYIKNAKLLPTLFPEGSGPGPDTEALATIWQNKADFDARFAKLGADAAAARAAITDEASFKANFPAVVRNCGACHDTYRLKKN</sequence>
<keyword evidence="1" id="KW-0813">Transport</keyword>
<organism evidence="9 10">
    <name type="scientific">Ancylobacter novellus (strain ATCC 8093 / DSM 506 / JCM 20403 / CCM 1077 / IAM 12100 / NBRC 12443 / NCIMB 10456)</name>
    <name type="common">Starkeya novella</name>
    <dbReference type="NCBI Taxonomy" id="639283"/>
    <lineage>
        <taxon>Bacteria</taxon>
        <taxon>Pseudomonadati</taxon>
        <taxon>Pseudomonadota</taxon>
        <taxon>Alphaproteobacteria</taxon>
        <taxon>Hyphomicrobiales</taxon>
        <taxon>Xanthobacteraceae</taxon>
        <taxon>Ancylobacter</taxon>
    </lineage>
</organism>
<keyword evidence="4" id="KW-0249">Electron transport</keyword>
<keyword evidence="5 6" id="KW-0408">Iron</keyword>
<evidence type="ECO:0000313" key="9">
    <source>
        <dbReference type="EMBL" id="ADH89404.1"/>
    </source>
</evidence>
<feature type="binding site" description="axial binding residue" evidence="6">
    <location>
        <position position="141"/>
    </location>
    <ligand>
        <name>heme c</name>
        <dbReference type="ChEBI" id="CHEBI:61717"/>
    </ligand>
    <ligandPart>
        <name>Fe</name>
        <dbReference type="ChEBI" id="CHEBI:18248"/>
    </ligandPart>
</feature>
<dbReference type="OrthoDB" id="9811729at2"/>
<dbReference type="KEGG" id="sno:Snov_2108"/>
<evidence type="ECO:0000256" key="3">
    <source>
        <dbReference type="ARBA" id="ARBA00022723"/>
    </source>
</evidence>
<comment type="PTM">
    <text evidence="7">Binds 1 heme group per subunit.</text>
</comment>